<feature type="compositionally biased region" description="Low complexity" evidence="1">
    <location>
        <begin position="264"/>
        <end position="275"/>
    </location>
</feature>
<protein>
    <recommendedName>
        <fullName evidence="3">Transglycosylase SLT domain-containing protein</fullName>
    </recommendedName>
</protein>
<dbReference type="InterPro" id="IPR023346">
    <property type="entry name" value="Lysozyme-like_dom_sf"/>
</dbReference>
<dbReference type="Gene3D" id="1.10.530.10">
    <property type="match status" value="1"/>
</dbReference>
<keyword evidence="5" id="KW-1185">Reference proteome</keyword>
<evidence type="ECO:0000256" key="2">
    <source>
        <dbReference type="SAM" id="Phobius"/>
    </source>
</evidence>
<gene>
    <name evidence="4" type="ORF">GCM10009801_12410</name>
</gene>
<sequence>MGAGGSGGKTDTAEKGRNSAIMIGAVAGGGFFGCFVPLIVLLLLVGVVIVCALGVIFWPLVLICKIFGCPSGGGGGDDTGDKVSEAYYSDGKGELNEASVPADYLEAIKDAGEECPQIGPIVIAAQIQQASGFNKDLIGPKGKKGISQLPPDKFEEYGEDDDDNDETSALDAEDSIMAQARYMCALAKDIEEMAKNNEVTGDRLDMTLAAYSLGSLDAVKKARGVPKDRDAKGYIVAVRSGFSLYSGAVKPPDGQPYPTPSPFPTSSSPGPGDDG</sequence>
<feature type="domain" description="Transglycosylase SLT" evidence="3">
    <location>
        <begin position="116"/>
        <end position="223"/>
    </location>
</feature>
<dbReference type="InterPro" id="IPR008258">
    <property type="entry name" value="Transglycosylase_SLT_dom_1"/>
</dbReference>
<dbReference type="EMBL" id="BAAAPE010000002">
    <property type="protein sequence ID" value="GAA2066233.1"/>
    <property type="molecule type" value="Genomic_DNA"/>
</dbReference>
<dbReference type="SUPFAM" id="SSF53955">
    <property type="entry name" value="Lysozyme-like"/>
    <property type="match status" value="1"/>
</dbReference>
<organism evidence="4 5">
    <name type="scientific">Streptomyces albiaxialis</name>
    <dbReference type="NCBI Taxonomy" id="329523"/>
    <lineage>
        <taxon>Bacteria</taxon>
        <taxon>Bacillati</taxon>
        <taxon>Actinomycetota</taxon>
        <taxon>Actinomycetes</taxon>
        <taxon>Kitasatosporales</taxon>
        <taxon>Streptomycetaceae</taxon>
        <taxon>Streptomyces</taxon>
    </lineage>
</organism>
<evidence type="ECO:0000313" key="5">
    <source>
        <dbReference type="Proteomes" id="UP001500016"/>
    </source>
</evidence>
<comment type="caution">
    <text evidence="4">The sequence shown here is derived from an EMBL/GenBank/DDBJ whole genome shotgun (WGS) entry which is preliminary data.</text>
</comment>
<dbReference type="Proteomes" id="UP001500016">
    <property type="component" value="Unassembled WGS sequence"/>
</dbReference>
<keyword evidence="2" id="KW-0472">Membrane</keyword>
<feature type="region of interest" description="Disordered" evidence="1">
    <location>
        <begin position="139"/>
        <end position="167"/>
    </location>
</feature>
<name>A0ABN2VMI8_9ACTN</name>
<keyword evidence="2" id="KW-0812">Transmembrane</keyword>
<feature type="transmembrane region" description="Helical" evidence="2">
    <location>
        <begin position="25"/>
        <end position="58"/>
    </location>
</feature>
<reference evidence="4 5" key="1">
    <citation type="journal article" date="2019" name="Int. J. Syst. Evol. Microbiol.">
        <title>The Global Catalogue of Microorganisms (GCM) 10K type strain sequencing project: providing services to taxonomists for standard genome sequencing and annotation.</title>
        <authorList>
            <consortium name="The Broad Institute Genomics Platform"/>
            <consortium name="The Broad Institute Genome Sequencing Center for Infectious Disease"/>
            <person name="Wu L."/>
            <person name="Ma J."/>
        </authorList>
    </citation>
    <scope>NUCLEOTIDE SEQUENCE [LARGE SCALE GENOMIC DNA]</scope>
    <source>
        <strain evidence="4 5">JCM 15478</strain>
    </source>
</reference>
<dbReference type="RefSeq" id="WP_344524843.1">
    <property type="nucleotide sequence ID" value="NZ_BAAAPE010000002.1"/>
</dbReference>
<feature type="compositionally biased region" description="Acidic residues" evidence="1">
    <location>
        <begin position="157"/>
        <end position="167"/>
    </location>
</feature>
<proteinExistence type="predicted"/>
<evidence type="ECO:0000256" key="1">
    <source>
        <dbReference type="SAM" id="MobiDB-lite"/>
    </source>
</evidence>
<feature type="compositionally biased region" description="Pro residues" evidence="1">
    <location>
        <begin position="253"/>
        <end position="263"/>
    </location>
</feature>
<evidence type="ECO:0000259" key="3">
    <source>
        <dbReference type="Pfam" id="PF01464"/>
    </source>
</evidence>
<feature type="region of interest" description="Disordered" evidence="1">
    <location>
        <begin position="247"/>
        <end position="275"/>
    </location>
</feature>
<accession>A0ABN2VMI8</accession>
<dbReference type="Pfam" id="PF01464">
    <property type="entry name" value="SLT"/>
    <property type="match status" value="1"/>
</dbReference>
<evidence type="ECO:0000313" key="4">
    <source>
        <dbReference type="EMBL" id="GAA2066233.1"/>
    </source>
</evidence>
<keyword evidence="2" id="KW-1133">Transmembrane helix</keyword>